<reference evidence="1" key="1">
    <citation type="submission" date="2020-11" db="EMBL/GenBank/DDBJ databases">
        <authorList>
            <person name="Tran Van P."/>
        </authorList>
    </citation>
    <scope>NUCLEOTIDE SEQUENCE</scope>
</reference>
<gene>
    <name evidence="1" type="ORF">DSTB1V02_LOCUS8411</name>
</gene>
<dbReference type="Proteomes" id="UP000677054">
    <property type="component" value="Unassembled WGS sequence"/>
</dbReference>
<evidence type="ECO:0000313" key="1">
    <source>
        <dbReference type="EMBL" id="CAD7248600.1"/>
    </source>
</evidence>
<organism evidence="1">
    <name type="scientific">Darwinula stevensoni</name>
    <dbReference type="NCBI Taxonomy" id="69355"/>
    <lineage>
        <taxon>Eukaryota</taxon>
        <taxon>Metazoa</taxon>
        <taxon>Ecdysozoa</taxon>
        <taxon>Arthropoda</taxon>
        <taxon>Crustacea</taxon>
        <taxon>Oligostraca</taxon>
        <taxon>Ostracoda</taxon>
        <taxon>Podocopa</taxon>
        <taxon>Podocopida</taxon>
        <taxon>Darwinulocopina</taxon>
        <taxon>Darwinuloidea</taxon>
        <taxon>Darwinulidae</taxon>
        <taxon>Darwinula</taxon>
    </lineage>
</organism>
<proteinExistence type="predicted"/>
<dbReference type="AlphaFoldDB" id="A0A7R9A5Q5"/>
<dbReference type="EMBL" id="LR901434">
    <property type="protein sequence ID" value="CAD7248600.1"/>
    <property type="molecule type" value="Genomic_DNA"/>
</dbReference>
<keyword evidence="2" id="KW-1185">Reference proteome</keyword>
<accession>A0A7R9A5Q5</accession>
<protein>
    <submittedName>
        <fullName evidence="1">Uncharacterized protein</fullName>
    </submittedName>
</protein>
<sequence>MVKENATGQDWLGLTLGSVDPFSGSAHVRSSKYACDWRKTRVDFHIRPGRSHPNTTNPLRFCQQEHLSPNHRPLPPYDTYNRMGVSICRGYVAECEEKMGKTQMIGMLLAVIVIVACLWESVDGADSCQVGGTTACSEECKKQGCKKGECQGENGSQACKCTMQKLRKWVPVVCVVRRKRSVVEKQVFLVKSQGVCGDGVRAARSYMEIHSCFPPVTGVDAAAYTCRPGKQIQGPDCQP</sequence>
<name>A0A7R9A5Q5_9CRUS</name>
<dbReference type="EMBL" id="CAJPEV010001917">
    <property type="protein sequence ID" value="CAG0894878.1"/>
    <property type="molecule type" value="Genomic_DNA"/>
</dbReference>
<evidence type="ECO:0000313" key="2">
    <source>
        <dbReference type="Proteomes" id="UP000677054"/>
    </source>
</evidence>